<organism evidence="7 8">
    <name type="scientific">Candidatus Methylumidiphilus alinenensis</name>
    <dbReference type="NCBI Taxonomy" id="2202197"/>
    <lineage>
        <taxon>Bacteria</taxon>
        <taxon>Pseudomonadati</taxon>
        <taxon>Pseudomonadota</taxon>
        <taxon>Gammaproteobacteria</taxon>
        <taxon>Methylococcales</taxon>
        <taxon>Candidatus Methylumidiphilus</taxon>
    </lineage>
</organism>
<evidence type="ECO:0000256" key="4">
    <source>
        <dbReference type="ARBA" id="ARBA00022825"/>
    </source>
</evidence>
<comment type="similarity">
    <text evidence="1 5">Belongs to the peptidase S8 family.</text>
</comment>
<dbReference type="InterPro" id="IPR050131">
    <property type="entry name" value="Peptidase_S8_subtilisin-like"/>
</dbReference>
<feature type="active site" description="Charge relay system" evidence="5">
    <location>
        <position position="182"/>
    </location>
</feature>
<reference evidence="7 8" key="1">
    <citation type="journal article" date="2018" name="Aquat. Microb. Ecol.">
        <title>Gammaproteobacterial methanotrophs dominate.</title>
        <authorList>
            <person name="Rissanen A.J."/>
            <person name="Saarenheimo J."/>
            <person name="Tiirola M."/>
            <person name="Peura S."/>
            <person name="Aalto S.L."/>
            <person name="Karvinen A."/>
            <person name="Nykanen H."/>
        </authorList>
    </citation>
    <scope>NUCLEOTIDE SEQUENCE [LARGE SCALE GENOMIC DNA]</scope>
    <source>
        <strain evidence="7">AMbin10</strain>
    </source>
</reference>
<protein>
    <submittedName>
        <fullName evidence="7">Serine protease</fullName>
    </submittedName>
</protein>
<sequence length="451" mass="47844">MVIILRIFLLGCLVVPEISCTSVDSQKVVDWTHPPESGGISPSANQILITFEDERNQRVPIADAVSGYRQRGDYANSTWSLNVAEALAKDYGLRQVTQWPINSLGIHCVVYEIPVNLSMEQVLKRLEMDKRIEAVQAMKTFHVRGETYTDPYFKLQTGIRDMHVESAQRIATGRNIKVAVIDTGVDVGHPDLTGQIALEQNFVDESKASPDDIHGTAVAGIIAASANNQMGIVGIAPDAKLIVLKACWQISPQKAEAVCNSLTLALALNSAINLKSEIINLSLTGPQDTLVGRLVDKALDDGIIVVASTSSPFAAEKDFPSSIKRVIAVRTANAVGNSSPSDTGIVPAPGQEILTTLPHATYNFMSGSSFAAAHISGVIALLLQLNPHLGSEQILSMLQASMSPSTSAQAVNTVNACVAVASLSGSSDCGNPTVRSGSALLASPSVLMPDR</sequence>
<feature type="active site" description="Charge relay system" evidence="5">
    <location>
        <position position="214"/>
    </location>
</feature>
<dbReference type="Pfam" id="PF00082">
    <property type="entry name" value="Peptidase_S8"/>
    <property type="match status" value="1"/>
</dbReference>
<dbReference type="InterPro" id="IPR023827">
    <property type="entry name" value="Peptidase_S8_Asp-AS"/>
</dbReference>
<dbReference type="PANTHER" id="PTHR43806:SF11">
    <property type="entry name" value="CEREVISIN-RELATED"/>
    <property type="match status" value="1"/>
</dbReference>
<feature type="domain" description="Peptidase S8/S53" evidence="6">
    <location>
        <begin position="173"/>
        <end position="402"/>
    </location>
</feature>
<accession>A0A2W4R206</accession>
<dbReference type="GO" id="GO:0004252">
    <property type="term" value="F:serine-type endopeptidase activity"/>
    <property type="evidence" value="ECO:0007669"/>
    <property type="project" value="UniProtKB-UniRule"/>
</dbReference>
<gene>
    <name evidence="7" type="ORF">DM484_13045</name>
</gene>
<feature type="active site" description="Charge relay system" evidence="5">
    <location>
        <position position="369"/>
    </location>
</feature>
<comment type="caution">
    <text evidence="7">The sequence shown here is derived from an EMBL/GenBank/DDBJ whole genome shotgun (WGS) entry which is preliminary data.</text>
</comment>
<proteinExistence type="inferred from homology"/>
<evidence type="ECO:0000256" key="1">
    <source>
        <dbReference type="ARBA" id="ARBA00011073"/>
    </source>
</evidence>
<dbReference type="PRINTS" id="PR00723">
    <property type="entry name" value="SUBTILISIN"/>
</dbReference>
<dbReference type="GO" id="GO:0006508">
    <property type="term" value="P:proteolysis"/>
    <property type="evidence" value="ECO:0007669"/>
    <property type="project" value="UniProtKB-KW"/>
</dbReference>
<dbReference type="Proteomes" id="UP000249396">
    <property type="component" value="Unassembled WGS sequence"/>
</dbReference>
<keyword evidence="2 5" id="KW-0645">Protease</keyword>
<name>A0A2W4R206_9GAMM</name>
<dbReference type="InterPro" id="IPR000209">
    <property type="entry name" value="Peptidase_S8/S53_dom"/>
</dbReference>
<dbReference type="InterPro" id="IPR015500">
    <property type="entry name" value="Peptidase_S8_subtilisin-rel"/>
</dbReference>
<evidence type="ECO:0000313" key="8">
    <source>
        <dbReference type="Proteomes" id="UP000249396"/>
    </source>
</evidence>
<dbReference type="PROSITE" id="PS00137">
    <property type="entry name" value="SUBTILASE_HIS"/>
    <property type="match status" value="1"/>
</dbReference>
<evidence type="ECO:0000256" key="5">
    <source>
        <dbReference type="PROSITE-ProRule" id="PRU01240"/>
    </source>
</evidence>
<dbReference type="SUPFAM" id="SSF52743">
    <property type="entry name" value="Subtilisin-like"/>
    <property type="match status" value="1"/>
</dbReference>
<keyword evidence="4 5" id="KW-0720">Serine protease</keyword>
<dbReference type="PROSITE" id="PS51892">
    <property type="entry name" value="SUBTILASE"/>
    <property type="match status" value="1"/>
</dbReference>
<evidence type="ECO:0000256" key="2">
    <source>
        <dbReference type="ARBA" id="ARBA00022670"/>
    </source>
</evidence>
<evidence type="ECO:0000313" key="7">
    <source>
        <dbReference type="EMBL" id="PZN78301.1"/>
    </source>
</evidence>
<dbReference type="InterPro" id="IPR036852">
    <property type="entry name" value="Peptidase_S8/S53_dom_sf"/>
</dbReference>
<dbReference type="Gene3D" id="3.40.50.200">
    <property type="entry name" value="Peptidase S8/S53 domain"/>
    <property type="match status" value="1"/>
</dbReference>
<keyword evidence="3 5" id="KW-0378">Hydrolase</keyword>
<evidence type="ECO:0000259" key="6">
    <source>
        <dbReference type="Pfam" id="PF00082"/>
    </source>
</evidence>
<evidence type="ECO:0000256" key="3">
    <source>
        <dbReference type="ARBA" id="ARBA00022801"/>
    </source>
</evidence>
<dbReference type="AlphaFoldDB" id="A0A2W4R206"/>
<dbReference type="PROSITE" id="PS00136">
    <property type="entry name" value="SUBTILASE_ASP"/>
    <property type="match status" value="1"/>
</dbReference>
<dbReference type="PANTHER" id="PTHR43806">
    <property type="entry name" value="PEPTIDASE S8"/>
    <property type="match status" value="1"/>
</dbReference>
<dbReference type="InterPro" id="IPR022398">
    <property type="entry name" value="Peptidase_S8_His-AS"/>
</dbReference>
<dbReference type="EMBL" id="QJPH01000321">
    <property type="protein sequence ID" value="PZN78301.1"/>
    <property type="molecule type" value="Genomic_DNA"/>
</dbReference>